<evidence type="ECO:0000256" key="12">
    <source>
        <dbReference type="ARBA" id="ARBA00023224"/>
    </source>
</evidence>
<evidence type="ECO:0000256" key="5">
    <source>
        <dbReference type="ARBA" id="ARBA00022729"/>
    </source>
</evidence>
<feature type="domain" description="G-protein coupled receptors family 3 profile" evidence="16">
    <location>
        <begin position="582"/>
        <end position="804"/>
    </location>
</feature>
<dbReference type="GO" id="GO:0005886">
    <property type="term" value="C:plasma membrane"/>
    <property type="evidence" value="ECO:0007669"/>
    <property type="project" value="UniProtKB-SubCell"/>
</dbReference>
<comment type="subcellular location">
    <subcellularLocation>
        <location evidence="1">Cell membrane</location>
        <topology evidence="1">Multi-pass membrane protein</topology>
    </subcellularLocation>
</comment>
<dbReference type="PROSITE" id="PS50259">
    <property type="entry name" value="G_PROTEIN_RECEP_F3_4"/>
    <property type="match status" value="1"/>
</dbReference>
<keyword evidence="6 14" id="KW-1133">Transmembrane helix</keyword>
<evidence type="ECO:0000259" key="16">
    <source>
        <dbReference type="PROSITE" id="PS50259"/>
    </source>
</evidence>
<dbReference type="PRINTS" id="PR00248">
    <property type="entry name" value="GPCRMGR"/>
</dbReference>
<comment type="function">
    <text evidence="13">G-protein coupled receptor for glutamate. Ligand binding causes a conformation change that triggers signaling via guanine nucleotide-binding proteins (G proteins) and modulates the activity of down-stream effectors.</text>
</comment>
<dbReference type="InterPro" id="IPR000162">
    <property type="entry name" value="GPCR_3_mtglu_rcpt"/>
</dbReference>
<dbReference type="EnsemblMetazoa" id="SMAR004276-RA">
    <property type="protein sequence ID" value="SMAR004276-PA"/>
    <property type="gene ID" value="SMAR004276"/>
</dbReference>
<evidence type="ECO:0000256" key="13">
    <source>
        <dbReference type="ARBA" id="ARBA00054813"/>
    </source>
</evidence>
<dbReference type="PROSITE" id="PS00981">
    <property type="entry name" value="G_PROTEIN_RECEP_F3_3"/>
    <property type="match status" value="1"/>
</dbReference>
<evidence type="ECO:0000256" key="3">
    <source>
        <dbReference type="ARBA" id="ARBA00022475"/>
    </source>
</evidence>
<evidence type="ECO:0000313" key="18">
    <source>
        <dbReference type="Proteomes" id="UP000014500"/>
    </source>
</evidence>
<evidence type="ECO:0000256" key="11">
    <source>
        <dbReference type="ARBA" id="ARBA00023180"/>
    </source>
</evidence>
<dbReference type="InterPro" id="IPR011500">
    <property type="entry name" value="GPCR_3_9-Cys_dom"/>
</dbReference>
<name>T1IT32_STRMM</name>
<dbReference type="InterPro" id="IPR038550">
    <property type="entry name" value="GPCR_3_9-Cys_sf"/>
</dbReference>
<evidence type="ECO:0000256" key="10">
    <source>
        <dbReference type="ARBA" id="ARBA00023170"/>
    </source>
</evidence>
<evidence type="ECO:0000256" key="4">
    <source>
        <dbReference type="ARBA" id="ARBA00022692"/>
    </source>
</evidence>
<evidence type="ECO:0000313" key="17">
    <source>
        <dbReference type="EnsemblMetazoa" id="SMAR004276-PA"/>
    </source>
</evidence>
<dbReference type="InterPro" id="IPR001828">
    <property type="entry name" value="ANF_lig-bd_rcpt"/>
</dbReference>
<evidence type="ECO:0000256" key="7">
    <source>
        <dbReference type="ARBA" id="ARBA00023040"/>
    </source>
</evidence>
<keyword evidence="10" id="KW-0675">Receptor</keyword>
<dbReference type="Pfam" id="PF01094">
    <property type="entry name" value="ANF_receptor"/>
    <property type="match status" value="1"/>
</dbReference>
<keyword evidence="9" id="KW-1015">Disulfide bond</keyword>
<dbReference type="AlphaFoldDB" id="T1IT32"/>
<dbReference type="PhylomeDB" id="T1IT32"/>
<feature type="transmembrane region" description="Helical" evidence="14">
    <location>
        <begin position="620"/>
        <end position="640"/>
    </location>
</feature>
<feature type="transmembrane region" description="Helical" evidence="14">
    <location>
        <begin position="694"/>
        <end position="715"/>
    </location>
</feature>
<keyword evidence="7" id="KW-0297">G-protein coupled receptor</keyword>
<feature type="transmembrane region" description="Helical" evidence="14">
    <location>
        <begin position="652"/>
        <end position="673"/>
    </location>
</feature>
<dbReference type="STRING" id="126957.T1IT32"/>
<dbReference type="Gene3D" id="2.10.50.30">
    <property type="entry name" value="GPCR, family 3, nine cysteines domain"/>
    <property type="match status" value="1"/>
</dbReference>
<keyword evidence="4 14" id="KW-0812">Transmembrane</keyword>
<evidence type="ECO:0000256" key="14">
    <source>
        <dbReference type="SAM" id="Phobius"/>
    </source>
</evidence>
<evidence type="ECO:0000256" key="8">
    <source>
        <dbReference type="ARBA" id="ARBA00023136"/>
    </source>
</evidence>
<feature type="signal peptide" evidence="15">
    <location>
        <begin position="1"/>
        <end position="28"/>
    </location>
</feature>
<dbReference type="FunFam" id="2.10.50.30:FF:000001">
    <property type="entry name" value="metabotropic glutamate receptor 1"/>
    <property type="match status" value="1"/>
</dbReference>
<accession>T1IT32</accession>
<evidence type="ECO:0000256" key="9">
    <source>
        <dbReference type="ARBA" id="ARBA00023157"/>
    </source>
</evidence>
<keyword evidence="8 14" id="KW-0472">Membrane</keyword>
<dbReference type="PROSITE" id="PS00980">
    <property type="entry name" value="G_PROTEIN_RECEP_F3_2"/>
    <property type="match status" value="1"/>
</dbReference>
<dbReference type="InterPro" id="IPR017979">
    <property type="entry name" value="GPCR_3_CS"/>
</dbReference>
<keyword evidence="3" id="KW-1003">Cell membrane</keyword>
<reference evidence="18" key="1">
    <citation type="submission" date="2011-05" db="EMBL/GenBank/DDBJ databases">
        <authorList>
            <person name="Richards S.R."/>
            <person name="Qu J."/>
            <person name="Jiang H."/>
            <person name="Jhangiani S.N."/>
            <person name="Agravi P."/>
            <person name="Goodspeed R."/>
            <person name="Gross S."/>
            <person name="Mandapat C."/>
            <person name="Jackson L."/>
            <person name="Mathew T."/>
            <person name="Pu L."/>
            <person name="Thornton R."/>
            <person name="Saada N."/>
            <person name="Wilczek-Boney K.B."/>
            <person name="Lee S."/>
            <person name="Kovar C."/>
            <person name="Wu Y."/>
            <person name="Scherer S.E."/>
            <person name="Worley K.C."/>
            <person name="Muzny D.M."/>
            <person name="Gibbs R."/>
        </authorList>
    </citation>
    <scope>NUCLEOTIDE SEQUENCE</scope>
    <source>
        <strain evidence="18">Brora</strain>
    </source>
</reference>
<feature type="transmembrane region" description="Helical" evidence="14">
    <location>
        <begin position="774"/>
        <end position="796"/>
    </location>
</feature>
<feature type="transmembrane region" description="Helical" evidence="14">
    <location>
        <begin position="743"/>
        <end position="762"/>
    </location>
</feature>
<comment type="similarity">
    <text evidence="2">Belongs to the G-protein coupled receptor 3 family.</text>
</comment>
<proteinExistence type="inferred from homology"/>
<evidence type="ECO:0000256" key="2">
    <source>
        <dbReference type="ARBA" id="ARBA00007242"/>
    </source>
</evidence>
<dbReference type="eggNOG" id="KOG1056">
    <property type="taxonomic scope" value="Eukaryota"/>
</dbReference>
<keyword evidence="11" id="KW-0325">Glycoprotein</keyword>
<dbReference type="InterPro" id="IPR017978">
    <property type="entry name" value="GPCR_3_C"/>
</dbReference>
<dbReference type="PANTHER" id="PTHR24060">
    <property type="entry name" value="METABOTROPIC GLUTAMATE RECEPTOR"/>
    <property type="match status" value="1"/>
</dbReference>
<keyword evidence="5 15" id="KW-0732">Signal</keyword>
<dbReference type="OMA" id="CNIQDMS"/>
<dbReference type="InterPro" id="IPR050726">
    <property type="entry name" value="mGluR"/>
</dbReference>
<evidence type="ECO:0000256" key="1">
    <source>
        <dbReference type="ARBA" id="ARBA00004651"/>
    </source>
</evidence>
<dbReference type="GO" id="GO:0004930">
    <property type="term" value="F:G protein-coupled receptor activity"/>
    <property type="evidence" value="ECO:0007669"/>
    <property type="project" value="UniProtKB-KW"/>
</dbReference>
<keyword evidence="18" id="KW-1185">Reference proteome</keyword>
<feature type="chain" id="PRO_5004589913" description="G-protein coupled receptors family 3 profile domain-containing protein" evidence="15">
    <location>
        <begin position="29"/>
        <end position="809"/>
    </location>
</feature>
<dbReference type="InterPro" id="IPR028082">
    <property type="entry name" value="Peripla_BP_I"/>
</dbReference>
<dbReference type="Pfam" id="PF07562">
    <property type="entry name" value="NCD3G"/>
    <property type="match status" value="1"/>
</dbReference>
<dbReference type="Proteomes" id="UP000014500">
    <property type="component" value="Unassembled WGS sequence"/>
</dbReference>
<protein>
    <recommendedName>
        <fullName evidence="16">G-protein coupled receptors family 3 profile domain-containing protein</fullName>
    </recommendedName>
</protein>
<dbReference type="SUPFAM" id="SSF53822">
    <property type="entry name" value="Periplasmic binding protein-like I"/>
    <property type="match status" value="1"/>
</dbReference>
<keyword evidence="12" id="KW-0807">Transducer</keyword>
<reference evidence="17" key="2">
    <citation type="submission" date="2015-02" db="UniProtKB">
        <authorList>
            <consortium name="EnsemblMetazoa"/>
        </authorList>
    </citation>
    <scope>IDENTIFICATION</scope>
</reference>
<dbReference type="EMBL" id="AFFK01019071">
    <property type="status" value="NOT_ANNOTATED_CDS"/>
    <property type="molecule type" value="Genomic_DNA"/>
</dbReference>
<dbReference type="FunFam" id="3.40.50.2300:FF:000009">
    <property type="entry name" value="Glutamate receptor, metabotropic 4"/>
    <property type="match status" value="1"/>
</dbReference>
<organism evidence="17 18">
    <name type="scientific">Strigamia maritima</name>
    <name type="common">European centipede</name>
    <name type="synonym">Geophilus maritimus</name>
    <dbReference type="NCBI Taxonomy" id="126957"/>
    <lineage>
        <taxon>Eukaryota</taxon>
        <taxon>Metazoa</taxon>
        <taxon>Ecdysozoa</taxon>
        <taxon>Arthropoda</taxon>
        <taxon>Myriapoda</taxon>
        <taxon>Chilopoda</taxon>
        <taxon>Pleurostigmophora</taxon>
        <taxon>Geophilomorpha</taxon>
        <taxon>Linotaeniidae</taxon>
        <taxon>Strigamia</taxon>
    </lineage>
</organism>
<dbReference type="PRINTS" id="PR00593">
    <property type="entry name" value="MTABOTROPICR"/>
</dbReference>
<feature type="transmembrane region" description="Helical" evidence="14">
    <location>
        <begin position="581"/>
        <end position="608"/>
    </location>
</feature>
<dbReference type="Gene3D" id="3.40.50.2300">
    <property type="match status" value="2"/>
</dbReference>
<evidence type="ECO:0000256" key="6">
    <source>
        <dbReference type="ARBA" id="ARBA00022989"/>
    </source>
</evidence>
<dbReference type="InterPro" id="IPR000337">
    <property type="entry name" value="GPCR_3"/>
</dbReference>
<sequence length="809" mass="90435">MARSWTPPSSLTTLAAAVWLSLLELCTAQLAASIPGSLVLGGLFPVHQKGDRTSCGHLNKARGIQRVEAMLYAVDRINADPRILPNIQLGALVLDTCSLDTYALNQSLEFIRAALINTVDASALECADGSEPRERDGARPVTVAGVVGASITSVSIQVANLLRLFRIPQISPASTGEMLSDKTRFEFFARTVPPDNFQALALVDIVQQLNWTYVSTVASEDQYGEAGIDRFQREARARNICIGASEKVPHKANASAFDAIVRNLERNAARGVVLFIVSDDLRGVLLAAKRANVSLSWVASDAWGRQAKLLEGLEDVAEGAITVELEYVEMEEFDEHMMSLTPHNNSRNPWFSEFWEESFQCILSNYTQQYVQNKTQQLPLCSDGLRLDRHVYTQDSKVQFVIDAVYAFAHAYHNLHTNVCGPQSRHVCPAMRSYDGFEFYWNYLLNVSFIDLAGSEVKFDERGDGLGRYIIMNYQMIGNNSYEYKVIGKWFNGLRMDPDDIVWNGARREVPQSVCSQPCSIGQIKIVQQSDPCCWICAHCKDWEFVYDEFTCIDCGEGRWPHPHKTSCFDLPQMYMRWNTVFALVPVAISCTGVVLTMGVIAVFMCHNDTPVVKASGRELSYMLLCGILCCYLITFVLLAKPSTFVCALQRFGVSFGFSIIYGALLTKTNRISRIFDSASRSAKRPGFISPRSQVMITLLFISVQVVATVVWLIVEPPGIRPSSPDGKRDIVILKCKIEDSSFLVSLVYNMFLITTCTVYAIKTRKIPENFNESKFIGFTMYTTCIIWLAFIPIYFGTGNSFEVKNNNK</sequence>
<dbReference type="Pfam" id="PF00003">
    <property type="entry name" value="7tm_3"/>
    <property type="match status" value="1"/>
</dbReference>
<dbReference type="HOGENOM" id="CLU_005389_0_0_1"/>
<evidence type="ECO:0000256" key="15">
    <source>
        <dbReference type="SAM" id="SignalP"/>
    </source>
</evidence>